<evidence type="ECO:0000313" key="2">
    <source>
        <dbReference type="Proteomes" id="UP001066276"/>
    </source>
</evidence>
<dbReference type="Proteomes" id="UP001066276">
    <property type="component" value="Chromosome 12"/>
</dbReference>
<keyword evidence="2" id="KW-1185">Reference proteome</keyword>
<proteinExistence type="predicted"/>
<reference evidence="1" key="1">
    <citation type="journal article" date="2022" name="bioRxiv">
        <title>Sequencing and chromosome-scale assembly of the giantPleurodeles waltlgenome.</title>
        <authorList>
            <person name="Brown T."/>
            <person name="Elewa A."/>
            <person name="Iarovenko S."/>
            <person name="Subramanian E."/>
            <person name="Araus A.J."/>
            <person name="Petzold A."/>
            <person name="Susuki M."/>
            <person name="Suzuki K.-i.T."/>
            <person name="Hayashi T."/>
            <person name="Toyoda A."/>
            <person name="Oliveira C."/>
            <person name="Osipova E."/>
            <person name="Leigh N.D."/>
            <person name="Simon A."/>
            <person name="Yun M.H."/>
        </authorList>
    </citation>
    <scope>NUCLEOTIDE SEQUENCE</scope>
    <source>
        <strain evidence="1">20211129_DDA</strain>
        <tissue evidence="1">Liver</tissue>
    </source>
</reference>
<gene>
    <name evidence="1" type="ORF">NDU88_003490</name>
</gene>
<sequence length="87" mass="9049">MNLSVPRFSRSVAGDPRSASQFAAWCVPPPASSLSSCFVRGLVRSPSTAFSSASRLRPSHVQDAGFSPPRGSALPLPVPTVTVVPLS</sequence>
<name>A0AAV7KV05_PLEWA</name>
<accession>A0AAV7KV05</accession>
<dbReference type="AlphaFoldDB" id="A0AAV7KV05"/>
<dbReference type="EMBL" id="JANPWB010000016">
    <property type="protein sequence ID" value="KAJ1083331.1"/>
    <property type="molecule type" value="Genomic_DNA"/>
</dbReference>
<comment type="caution">
    <text evidence="1">The sequence shown here is derived from an EMBL/GenBank/DDBJ whole genome shotgun (WGS) entry which is preliminary data.</text>
</comment>
<protein>
    <submittedName>
        <fullName evidence="1">Uncharacterized protein</fullName>
    </submittedName>
</protein>
<organism evidence="1 2">
    <name type="scientific">Pleurodeles waltl</name>
    <name type="common">Iberian ribbed newt</name>
    <dbReference type="NCBI Taxonomy" id="8319"/>
    <lineage>
        <taxon>Eukaryota</taxon>
        <taxon>Metazoa</taxon>
        <taxon>Chordata</taxon>
        <taxon>Craniata</taxon>
        <taxon>Vertebrata</taxon>
        <taxon>Euteleostomi</taxon>
        <taxon>Amphibia</taxon>
        <taxon>Batrachia</taxon>
        <taxon>Caudata</taxon>
        <taxon>Salamandroidea</taxon>
        <taxon>Salamandridae</taxon>
        <taxon>Pleurodelinae</taxon>
        <taxon>Pleurodeles</taxon>
    </lineage>
</organism>
<evidence type="ECO:0000313" key="1">
    <source>
        <dbReference type="EMBL" id="KAJ1083331.1"/>
    </source>
</evidence>